<organism evidence="1 2">
    <name type="scientific">Heyndrickxia camelliae</name>
    <dbReference type="NCBI Taxonomy" id="1707093"/>
    <lineage>
        <taxon>Bacteria</taxon>
        <taxon>Bacillati</taxon>
        <taxon>Bacillota</taxon>
        <taxon>Bacilli</taxon>
        <taxon>Bacillales</taxon>
        <taxon>Bacillaceae</taxon>
        <taxon>Heyndrickxia</taxon>
    </lineage>
</organism>
<dbReference type="EMBL" id="PIQO01000024">
    <property type="protein sequence ID" value="PKR82988.1"/>
    <property type="molecule type" value="Genomic_DNA"/>
</dbReference>
<reference evidence="1 2" key="1">
    <citation type="submission" date="2017-11" db="EMBL/GenBank/DDBJ databases">
        <title>Bacillus camelliae sp. nov., isolated from pu'er tea.</title>
        <authorList>
            <person name="Niu L."/>
        </authorList>
    </citation>
    <scope>NUCLEOTIDE SEQUENCE [LARGE SCALE GENOMIC DNA]</scope>
    <source>
        <strain evidence="1 2">7578-1</strain>
    </source>
</reference>
<dbReference type="AlphaFoldDB" id="A0A2N3LEE1"/>
<keyword evidence="2" id="KW-1185">Reference proteome</keyword>
<dbReference type="Proteomes" id="UP000233440">
    <property type="component" value="Unassembled WGS sequence"/>
</dbReference>
<dbReference type="RefSeq" id="WP_101356251.1">
    <property type="nucleotide sequence ID" value="NZ_PIQO01000024.1"/>
</dbReference>
<accession>A0A2N3LEE1</accession>
<sequence>MYFAPVEINLQVFKINAVDHAATVNVGVSQHIDLFVSYKRNQGTGELNGDGSPVFFPITTAIDSDFIDTPSVKNSIL</sequence>
<evidence type="ECO:0000313" key="1">
    <source>
        <dbReference type="EMBL" id="PKR82988.1"/>
    </source>
</evidence>
<evidence type="ECO:0000313" key="2">
    <source>
        <dbReference type="Proteomes" id="UP000233440"/>
    </source>
</evidence>
<gene>
    <name evidence="1" type="ORF">CWO92_21460</name>
</gene>
<comment type="caution">
    <text evidence="1">The sequence shown here is derived from an EMBL/GenBank/DDBJ whole genome shotgun (WGS) entry which is preliminary data.</text>
</comment>
<protein>
    <submittedName>
        <fullName evidence="1">Uncharacterized protein</fullName>
    </submittedName>
</protein>
<name>A0A2N3LEE1_9BACI</name>
<dbReference type="OrthoDB" id="2680365at2"/>
<proteinExistence type="predicted"/>